<keyword evidence="6" id="KW-0128">Catecholamine metabolism</keyword>
<dbReference type="RefSeq" id="XP_019634559.1">
    <property type="nucleotide sequence ID" value="XM_019779000.1"/>
</dbReference>
<dbReference type="Pfam" id="PF01596">
    <property type="entry name" value="Methyltransf_3"/>
    <property type="match status" value="1"/>
</dbReference>
<evidence type="ECO:0000313" key="9">
    <source>
        <dbReference type="RefSeq" id="XP_019634557.1"/>
    </source>
</evidence>
<dbReference type="PROSITE" id="PS51682">
    <property type="entry name" value="SAM_OMT_I"/>
    <property type="match status" value="1"/>
</dbReference>
<dbReference type="AlphaFoldDB" id="A0A6P4ZUD0"/>
<evidence type="ECO:0000313" key="8">
    <source>
        <dbReference type="Proteomes" id="UP000515135"/>
    </source>
</evidence>
<reference evidence="9 10" key="1">
    <citation type="submission" date="2025-04" db="UniProtKB">
        <authorList>
            <consortium name="RefSeq"/>
        </authorList>
    </citation>
    <scope>IDENTIFICATION</scope>
    <source>
        <tissue evidence="9 10">Gonad</tissue>
    </source>
</reference>
<dbReference type="EC" id="2.1.1.6" evidence="1"/>
<keyword evidence="3" id="KW-0808">Transferase</keyword>
<keyword evidence="4" id="KW-0949">S-adenosyl-L-methionine</keyword>
<name>A0A6P4ZUD0_BRABE</name>
<evidence type="ECO:0000256" key="7">
    <source>
        <dbReference type="ARBA" id="ARBA00023453"/>
    </source>
</evidence>
<evidence type="ECO:0000313" key="11">
    <source>
        <dbReference type="RefSeq" id="XP_019634559.1"/>
    </source>
</evidence>
<gene>
    <name evidence="9 10 11" type="primary">LOC109477659</name>
</gene>
<dbReference type="PANTHER" id="PTHR43836:SF2">
    <property type="entry name" value="CATECHOL O-METHYLTRANSFERASE 1-RELATED"/>
    <property type="match status" value="1"/>
</dbReference>
<dbReference type="CDD" id="cd02440">
    <property type="entry name" value="AdoMet_MTases"/>
    <property type="match status" value="1"/>
</dbReference>
<evidence type="ECO:0000256" key="3">
    <source>
        <dbReference type="ARBA" id="ARBA00022679"/>
    </source>
</evidence>
<dbReference type="InterPro" id="IPR002935">
    <property type="entry name" value="SAM_O-MeTrfase"/>
</dbReference>
<sequence length="219" mass="24547">MSTKEERLRDYVRGHSKSGHPLSVLEAFDKFSSDLEWTMHVGETKGVVLDQAIRDLQPKVCLELGTYCGYSAIRMARQLRTGGRVIGVEHSQKFADIARDTVRHAGLGKMVKMIVGSSSQVIPQLKSQHGVSQVDFVFLDHAESLYTTDLKLLERHELLSTGSVILADNVMHPGAPDFLKYVRGSPRYECSFHPATVRTVDGNTVQDGMMKAVYYHRRI</sequence>
<dbReference type="KEGG" id="bbel:109477659"/>
<evidence type="ECO:0000256" key="5">
    <source>
        <dbReference type="ARBA" id="ARBA00022867"/>
    </source>
</evidence>
<dbReference type="PANTHER" id="PTHR43836">
    <property type="entry name" value="CATECHOL O-METHYLTRANSFERASE 1-RELATED"/>
    <property type="match status" value="1"/>
</dbReference>
<dbReference type="Gene3D" id="3.40.50.150">
    <property type="entry name" value="Vaccinia Virus protein VP39"/>
    <property type="match status" value="1"/>
</dbReference>
<keyword evidence="8" id="KW-1185">Reference proteome</keyword>
<proteinExistence type="inferred from homology"/>
<dbReference type="GO" id="GO:0032259">
    <property type="term" value="P:methylation"/>
    <property type="evidence" value="ECO:0007669"/>
    <property type="project" value="UniProtKB-KW"/>
</dbReference>
<protein>
    <recommendedName>
        <fullName evidence="1">catechol O-methyltransferase</fullName>
        <ecNumber evidence="1">2.1.1.6</ecNumber>
    </recommendedName>
</protein>
<dbReference type="SUPFAM" id="SSF53335">
    <property type="entry name" value="S-adenosyl-L-methionine-dependent methyltransferases"/>
    <property type="match status" value="1"/>
</dbReference>
<evidence type="ECO:0000313" key="10">
    <source>
        <dbReference type="RefSeq" id="XP_019634558.1"/>
    </source>
</evidence>
<dbReference type="GO" id="GO:0016206">
    <property type="term" value="F:catechol O-methyltransferase activity"/>
    <property type="evidence" value="ECO:0007669"/>
    <property type="project" value="UniProtKB-EC"/>
</dbReference>
<organism evidence="8 9">
    <name type="scientific">Branchiostoma belcheri</name>
    <name type="common">Amphioxus</name>
    <dbReference type="NCBI Taxonomy" id="7741"/>
    <lineage>
        <taxon>Eukaryota</taxon>
        <taxon>Metazoa</taxon>
        <taxon>Chordata</taxon>
        <taxon>Cephalochordata</taxon>
        <taxon>Leptocardii</taxon>
        <taxon>Amphioxiformes</taxon>
        <taxon>Branchiostomatidae</taxon>
        <taxon>Branchiostoma</taxon>
    </lineage>
</organism>
<evidence type="ECO:0000256" key="1">
    <source>
        <dbReference type="ARBA" id="ARBA00012880"/>
    </source>
</evidence>
<dbReference type="GO" id="GO:0042417">
    <property type="term" value="P:dopamine metabolic process"/>
    <property type="evidence" value="ECO:0007669"/>
    <property type="project" value="TreeGrafter"/>
</dbReference>
<keyword evidence="5" id="KW-0531">Neurotransmitter degradation</keyword>
<dbReference type="Proteomes" id="UP000515135">
    <property type="component" value="Unplaced"/>
</dbReference>
<dbReference type="FunFam" id="3.40.50.150:FF:000054">
    <property type="entry name" value="Catechol O-methyltransferase"/>
    <property type="match status" value="1"/>
</dbReference>
<dbReference type="InterPro" id="IPR029063">
    <property type="entry name" value="SAM-dependent_MTases_sf"/>
</dbReference>
<accession>A0A6P4ZUD0</accession>
<dbReference type="GeneID" id="109477659"/>
<comment type="similarity">
    <text evidence="7">Belongs to the class I-like SAM-binding methyltransferase superfamily. Cation-dependent O-methyltransferase family.</text>
</comment>
<evidence type="ECO:0000256" key="4">
    <source>
        <dbReference type="ARBA" id="ARBA00022691"/>
    </source>
</evidence>
<keyword evidence="2" id="KW-0489">Methyltransferase</keyword>
<dbReference type="GO" id="GO:0042424">
    <property type="term" value="P:catecholamine catabolic process"/>
    <property type="evidence" value="ECO:0007669"/>
    <property type="project" value="TreeGrafter"/>
</dbReference>
<dbReference type="RefSeq" id="XP_019634557.1">
    <property type="nucleotide sequence ID" value="XM_019778998.1"/>
</dbReference>
<evidence type="ECO:0000256" key="6">
    <source>
        <dbReference type="ARBA" id="ARBA00022939"/>
    </source>
</evidence>
<dbReference type="OrthoDB" id="186626at2759"/>
<evidence type="ECO:0000256" key="2">
    <source>
        <dbReference type="ARBA" id="ARBA00022603"/>
    </source>
</evidence>
<dbReference type="RefSeq" id="XP_019634558.1">
    <property type="nucleotide sequence ID" value="XM_019778999.1"/>
</dbReference>
<dbReference type="GO" id="GO:0032502">
    <property type="term" value="P:developmental process"/>
    <property type="evidence" value="ECO:0007669"/>
    <property type="project" value="TreeGrafter"/>
</dbReference>